<dbReference type="SMART" id="SM00533">
    <property type="entry name" value="MUTSd"/>
    <property type="match status" value="1"/>
</dbReference>
<evidence type="ECO:0000256" key="2">
    <source>
        <dbReference type="ARBA" id="ARBA00022741"/>
    </source>
</evidence>
<dbReference type="GO" id="GO:0005739">
    <property type="term" value="C:mitochondrion"/>
    <property type="evidence" value="ECO:0007669"/>
    <property type="project" value="TreeGrafter"/>
</dbReference>
<name>A0A1M8A111_MALS4</name>
<dbReference type="PANTHER" id="PTHR11361">
    <property type="entry name" value="DNA MISMATCH REPAIR PROTEIN MUTS FAMILY MEMBER"/>
    <property type="match status" value="1"/>
</dbReference>
<evidence type="ECO:0000256" key="5">
    <source>
        <dbReference type="ARBA" id="ARBA00023125"/>
    </source>
</evidence>
<proteinExistence type="inferred from homology"/>
<organism evidence="8 9">
    <name type="scientific">Malassezia sympodialis (strain ATCC 42132)</name>
    <name type="common">Atopic eczema-associated yeast</name>
    <dbReference type="NCBI Taxonomy" id="1230383"/>
    <lineage>
        <taxon>Eukaryota</taxon>
        <taxon>Fungi</taxon>
        <taxon>Dikarya</taxon>
        <taxon>Basidiomycota</taxon>
        <taxon>Ustilaginomycotina</taxon>
        <taxon>Malasseziomycetes</taxon>
        <taxon>Malasseziales</taxon>
        <taxon>Malasseziaceae</taxon>
        <taxon>Malassezia</taxon>
    </lineage>
</organism>
<dbReference type="SUPFAM" id="SSF48334">
    <property type="entry name" value="DNA repair protein MutS, domain III"/>
    <property type="match status" value="1"/>
</dbReference>
<dbReference type="PANTHER" id="PTHR11361:SF34">
    <property type="entry name" value="DNA MISMATCH REPAIR PROTEIN MSH1, MITOCHONDRIAL"/>
    <property type="match status" value="1"/>
</dbReference>
<dbReference type="SUPFAM" id="SSF52540">
    <property type="entry name" value="P-loop containing nucleoside triphosphate hydrolases"/>
    <property type="match status" value="1"/>
</dbReference>
<dbReference type="Pfam" id="PF05192">
    <property type="entry name" value="MutS_III"/>
    <property type="match status" value="1"/>
</dbReference>
<dbReference type="Gene3D" id="3.40.50.300">
    <property type="entry name" value="P-loop containing nucleotide triphosphate hydrolases"/>
    <property type="match status" value="1"/>
</dbReference>
<feature type="domain" description="DNA mismatch repair proteins mutS family" evidence="7">
    <location>
        <begin position="678"/>
        <end position="694"/>
    </location>
</feature>
<dbReference type="InterPro" id="IPR007695">
    <property type="entry name" value="DNA_mismatch_repair_MutS-lik_N"/>
</dbReference>
<dbReference type="PROSITE" id="PS00486">
    <property type="entry name" value="DNA_MISMATCH_REPAIR_2"/>
    <property type="match status" value="1"/>
</dbReference>
<keyword evidence="6" id="KW-0234">DNA repair</keyword>
<dbReference type="SMART" id="SM00534">
    <property type="entry name" value="MUTSac"/>
    <property type="match status" value="1"/>
</dbReference>
<dbReference type="GO" id="GO:0005524">
    <property type="term" value="F:ATP binding"/>
    <property type="evidence" value="ECO:0007669"/>
    <property type="project" value="UniProtKB-KW"/>
</dbReference>
<dbReference type="InterPro" id="IPR007696">
    <property type="entry name" value="DNA_mismatch_repair_MutS_core"/>
</dbReference>
<dbReference type="GO" id="GO:0005634">
    <property type="term" value="C:nucleus"/>
    <property type="evidence" value="ECO:0007669"/>
    <property type="project" value="TreeGrafter"/>
</dbReference>
<dbReference type="SUPFAM" id="SSF53150">
    <property type="entry name" value="DNA repair protein MutS, domain II"/>
    <property type="match status" value="1"/>
</dbReference>
<evidence type="ECO:0000313" key="8">
    <source>
        <dbReference type="EMBL" id="SHO75884.1"/>
    </source>
</evidence>
<comment type="similarity">
    <text evidence="1">Belongs to the DNA mismatch repair MutS family.</text>
</comment>
<dbReference type="AlphaFoldDB" id="A0A1M8A111"/>
<dbReference type="Pfam" id="PF05188">
    <property type="entry name" value="MutS_II"/>
    <property type="match status" value="1"/>
</dbReference>
<evidence type="ECO:0000256" key="3">
    <source>
        <dbReference type="ARBA" id="ARBA00022763"/>
    </source>
</evidence>
<dbReference type="GO" id="GO:0043504">
    <property type="term" value="P:mitochondrial DNA repair"/>
    <property type="evidence" value="ECO:0007669"/>
    <property type="project" value="TreeGrafter"/>
</dbReference>
<dbReference type="Gene3D" id="3.30.420.110">
    <property type="entry name" value="MutS, connector domain"/>
    <property type="match status" value="1"/>
</dbReference>
<dbReference type="InterPro" id="IPR000432">
    <property type="entry name" value="DNA_mismatch_repair_MutS_C"/>
</dbReference>
<dbReference type="Proteomes" id="UP000186303">
    <property type="component" value="Chromosome 1"/>
</dbReference>
<dbReference type="Gene3D" id="3.40.1170.10">
    <property type="entry name" value="DNA repair protein MutS, domain I"/>
    <property type="match status" value="1"/>
</dbReference>
<dbReference type="Pfam" id="PF01624">
    <property type="entry name" value="MutS_I"/>
    <property type="match status" value="1"/>
</dbReference>
<evidence type="ECO:0000256" key="1">
    <source>
        <dbReference type="ARBA" id="ARBA00006271"/>
    </source>
</evidence>
<keyword evidence="4" id="KW-0067">ATP-binding</keyword>
<evidence type="ECO:0000313" key="9">
    <source>
        <dbReference type="Proteomes" id="UP000186303"/>
    </source>
</evidence>
<dbReference type="InterPro" id="IPR045076">
    <property type="entry name" value="MutS"/>
</dbReference>
<dbReference type="EMBL" id="LT671821">
    <property type="protein sequence ID" value="SHO75884.1"/>
    <property type="molecule type" value="Genomic_DNA"/>
</dbReference>
<gene>
    <name evidence="8" type="ORF">MSYG_0217</name>
</gene>
<protein>
    <submittedName>
        <fullName evidence="8">Similar to S.cerevisiae protein MSH1 (DNA-binding protein of the mitochondria)</fullName>
    </submittedName>
</protein>
<dbReference type="GO" id="GO:0030983">
    <property type="term" value="F:mismatched DNA binding"/>
    <property type="evidence" value="ECO:0007669"/>
    <property type="project" value="InterPro"/>
</dbReference>
<keyword evidence="2" id="KW-0547">Nucleotide-binding</keyword>
<dbReference type="InterPro" id="IPR016151">
    <property type="entry name" value="DNA_mismatch_repair_MutS_N"/>
</dbReference>
<dbReference type="InterPro" id="IPR036678">
    <property type="entry name" value="MutS_con_dom_sf"/>
</dbReference>
<dbReference type="Pfam" id="PF00488">
    <property type="entry name" value="MutS_V"/>
    <property type="match status" value="1"/>
</dbReference>
<dbReference type="VEuPathDB" id="FungiDB:MSYG_0217"/>
<dbReference type="GO" id="GO:0006298">
    <property type="term" value="P:mismatch repair"/>
    <property type="evidence" value="ECO:0007669"/>
    <property type="project" value="InterPro"/>
</dbReference>
<dbReference type="InterPro" id="IPR036187">
    <property type="entry name" value="DNA_mismatch_repair_MutS_sf"/>
</dbReference>
<sequence>MAGFPIHQLDKYLKVLVQEHGNLVAICEEFKAEAKNVPFQRRVTRVVSPGTLIDERFLDPFHNNFILAIFESEGGTFGLAWLDVSTADFQTTESSDPKTVRDEITRIAPREVVLVHDNIYPPDHPIAEAISRTQALISHTPMPEQTSESLGIEKTSVSAAEHSAIRLLTGYLSTRLLEHMPDMHVDTPQHSETTMHMDAATLTALEIRETNERSTRGSLIKILRRTVTQGGARLLVHWLTSPSTSIPLIQARQSMVDLFLKNSFLRQDIRMIMHTSIGDILRTLQRVSLRRNDVQDLLKIRDFIRATDQILDRLERETSAPIGGLELQEWMRRCTSLDELGDRLGNAIDERVMQKRLEQQAALIKQFDSMYDTGEATTESIDVPKVRKQRRSSVSIPLLLEGPLWGDDIEHLVRPDSSPMLQNLTDQYNGYRVKARILENSLRERHGEYVTLKFLLGQGYIVHFSSPRGDELDENLTLAYKTKTTRTFYHPEWSKIGMKLQKLKEGISDCESRLLDTLRLEVLAHSDKLRRNARLLDQLDVLQSFAQAAEELSLVRPVIDNSSQLDICDGRHLGVELGLMEQERLFTKNHLKLGQDARLHLITGPNMGGKSTFLRQNAIIAVLAQAGSFVPAEAARIGIVDAIFSRVGAKDDLFHNRSTFMVEMSETADILQRATSRSFVIADEIGRGTNTSVGLAVAFSVLHSLAIRTQCRTLFATHYYELADMLGFDQDQPPSQALSDQVAFFCTRLEKHGDVLWFSHRVRPGVNRDSHGLDIARLAGMPKDTMELAAKTHAWIVQHGRANIDTRGLVQDVLVSQ</sequence>
<accession>A0A1M8A111</accession>
<reference evidence="9" key="1">
    <citation type="journal article" date="2017" name="Nucleic Acids Res.">
        <title>Proteogenomics produces comprehensive and highly accurate protein-coding gene annotation in a complete genome assembly of Malassezia sympodialis.</title>
        <authorList>
            <person name="Zhu Y."/>
            <person name="Engstroem P.G."/>
            <person name="Tellgren-Roth C."/>
            <person name="Baudo C.D."/>
            <person name="Kennell J.C."/>
            <person name="Sun S."/>
            <person name="Billmyre R.B."/>
            <person name="Schroeder M.S."/>
            <person name="Andersson A."/>
            <person name="Holm T."/>
            <person name="Sigurgeirsson B."/>
            <person name="Wu G."/>
            <person name="Sankaranarayanan S.R."/>
            <person name="Siddharthan R."/>
            <person name="Sanyal K."/>
            <person name="Lundeberg J."/>
            <person name="Nystedt B."/>
            <person name="Boekhout T."/>
            <person name="Dawson T.L. Jr."/>
            <person name="Heitman J."/>
            <person name="Scheynius A."/>
            <person name="Lehtioe J."/>
        </authorList>
    </citation>
    <scope>NUCLEOTIDE SEQUENCE [LARGE SCALE GENOMIC DNA]</scope>
    <source>
        <strain evidence="9">ATCC 42132</strain>
    </source>
</reference>
<dbReference type="Gene3D" id="1.10.1420.10">
    <property type="match status" value="1"/>
</dbReference>
<dbReference type="SUPFAM" id="SSF55271">
    <property type="entry name" value="DNA repair protein MutS, domain I"/>
    <property type="match status" value="1"/>
</dbReference>
<dbReference type="GO" id="GO:0140664">
    <property type="term" value="F:ATP-dependent DNA damage sensor activity"/>
    <property type="evidence" value="ECO:0007669"/>
    <property type="project" value="InterPro"/>
</dbReference>
<keyword evidence="5 8" id="KW-0238">DNA-binding</keyword>
<dbReference type="OrthoDB" id="2534523at2759"/>
<evidence type="ECO:0000256" key="4">
    <source>
        <dbReference type="ARBA" id="ARBA00022840"/>
    </source>
</evidence>
<evidence type="ECO:0000259" key="7">
    <source>
        <dbReference type="PROSITE" id="PS00486"/>
    </source>
</evidence>
<keyword evidence="3" id="KW-0227">DNA damage</keyword>
<dbReference type="STRING" id="1230383.A0A1M8A111"/>
<dbReference type="InterPro" id="IPR017261">
    <property type="entry name" value="DNA_mismatch_repair_MutS/MSH"/>
</dbReference>
<dbReference type="OMA" id="DTWIMRR"/>
<dbReference type="InterPro" id="IPR027417">
    <property type="entry name" value="P-loop_NTPase"/>
</dbReference>
<dbReference type="PIRSF" id="PIRSF037677">
    <property type="entry name" value="DNA_mis_repair_Msh6"/>
    <property type="match status" value="1"/>
</dbReference>
<evidence type="ECO:0000256" key="6">
    <source>
        <dbReference type="ARBA" id="ARBA00023204"/>
    </source>
</evidence>
<keyword evidence="9" id="KW-1185">Reference proteome</keyword>
<dbReference type="InterPro" id="IPR007860">
    <property type="entry name" value="DNA_mmatch_repair_MutS_con_dom"/>
</dbReference>